<dbReference type="AlphaFoldDB" id="A0ABD3QXP8"/>
<gene>
    <name evidence="4" type="ORF">ACHAWO_011459</name>
</gene>
<keyword evidence="5" id="KW-1185">Reference proteome</keyword>
<organism evidence="4 5">
    <name type="scientific">Cyclotella atomus</name>
    <dbReference type="NCBI Taxonomy" id="382360"/>
    <lineage>
        <taxon>Eukaryota</taxon>
        <taxon>Sar</taxon>
        <taxon>Stramenopiles</taxon>
        <taxon>Ochrophyta</taxon>
        <taxon>Bacillariophyta</taxon>
        <taxon>Coscinodiscophyceae</taxon>
        <taxon>Thalassiosirophycidae</taxon>
        <taxon>Stephanodiscales</taxon>
        <taxon>Stephanodiscaceae</taxon>
        <taxon>Cyclotella</taxon>
    </lineage>
</organism>
<dbReference type="PANTHER" id="PTHR21431:SF0">
    <property type="entry name" value="PREFOLDIN SUBUNIT 6"/>
    <property type="match status" value="1"/>
</dbReference>
<evidence type="ECO:0000313" key="5">
    <source>
        <dbReference type="Proteomes" id="UP001530400"/>
    </source>
</evidence>
<keyword evidence="3" id="KW-0175">Coiled coil</keyword>
<dbReference type="InterPro" id="IPR009053">
    <property type="entry name" value="Prefoldin"/>
</dbReference>
<evidence type="ECO:0000313" key="4">
    <source>
        <dbReference type="EMBL" id="KAL3804734.1"/>
    </source>
</evidence>
<dbReference type="CDD" id="cd23161">
    <property type="entry name" value="Prefoldin_6"/>
    <property type="match status" value="1"/>
</dbReference>
<feature type="coiled-coil region" evidence="3">
    <location>
        <begin position="75"/>
        <end position="130"/>
    </location>
</feature>
<dbReference type="SUPFAM" id="SSF46579">
    <property type="entry name" value="Prefoldin"/>
    <property type="match status" value="1"/>
</dbReference>
<name>A0ABD3QXP8_9STRA</name>
<accession>A0ABD3QXP8</accession>
<dbReference type="EMBL" id="JALLPJ020000032">
    <property type="protein sequence ID" value="KAL3804734.1"/>
    <property type="molecule type" value="Genomic_DNA"/>
</dbReference>
<dbReference type="InterPro" id="IPR002777">
    <property type="entry name" value="PFD_beta-like"/>
</dbReference>
<dbReference type="PANTHER" id="PTHR21431">
    <property type="entry name" value="PREFOLDIN SUBUNIT 6"/>
    <property type="match status" value="1"/>
</dbReference>
<dbReference type="Gene3D" id="1.10.287.370">
    <property type="match status" value="1"/>
</dbReference>
<protein>
    <recommendedName>
        <fullName evidence="6">Prefoldin subunit 6</fullName>
    </recommendedName>
</protein>
<evidence type="ECO:0000256" key="3">
    <source>
        <dbReference type="SAM" id="Coils"/>
    </source>
</evidence>
<keyword evidence="2" id="KW-0143">Chaperone</keyword>
<comment type="caution">
    <text evidence="4">The sequence shown here is derived from an EMBL/GenBank/DDBJ whole genome shotgun (WGS) entry which is preliminary data.</text>
</comment>
<sequence>MANLGTQAAAEIDTQISKFRALQEELGQYNANFGTLMAQRNENEMVLKELEVCQAEDGEGGECVVYKQVGPVLIKNDLDEAIETVKKRLEFITGEMDKIKTNITKKEEESQQLAAKIQEMQSAMQKAAVEAAKAIAAGQS</sequence>
<reference evidence="4 5" key="1">
    <citation type="submission" date="2024-10" db="EMBL/GenBank/DDBJ databases">
        <title>Updated reference genomes for cyclostephanoid diatoms.</title>
        <authorList>
            <person name="Roberts W.R."/>
            <person name="Alverson A.J."/>
        </authorList>
    </citation>
    <scope>NUCLEOTIDE SEQUENCE [LARGE SCALE GENOMIC DNA]</scope>
    <source>
        <strain evidence="4 5">AJA010-31</strain>
    </source>
</reference>
<evidence type="ECO:0000256" key="2">
    <source>
        <dbReference type="ARBA" id="ARBA00023186"/>
    </source>
</evidence>
<evidence type="ECO:0000256" key="1">
    <source>
        <dbReference type="ARBA" id="ARBA00008045"/>
    </source>
</evidence>
<dbReference type="Pfam" id="PF01920">
    <property type="entry name" value="Prefoldin_2"/>
    <property type="match status" value="1"/>
</dbReference>
<dbReference type="Proteomes" id="UP001530400">
    <property type="component" value="Unassembled WGS sequence"/>
</dbReference>
<comment type="similarity">
    <text evidence="1">Belongs to the prefoldin subunit beta family.</text>
</comment>
<evidence type="ECO:0008006" key="6">
    <source>
        <dbReference type="Google" id="ProtNLM"/>
    </source>
</evidence>
<proteinExistence type="inferred from homology"/>